<keyword evidence="7" id="KW-1185">Reference proteome</keyword>
<name>A0ABU8ACG1_9ACTN</name>
<dbReference type="GO" id="GO:0016874">
    <property type="term" value="F:ligase activity"/>
    <property type="evidence" value="ECO:0007669"/>
    <property type="project" value="UniProtKB-KW"/>
</dbReference>
<dbReference type="CDD" id="cd07971">
    <property type="entry name" value="OBF_DNA_ligase_LigD"/>
    <property type="match status" value="1"/>
</dbReference>
<dbReference type="Pfam" id="PF04679">
    <property type="entry name" value="DNA_ligase_A_C"/>
    <property type="match status" value="1"/>
</dbReference>
<comment type="caution">
    <text evidence="6">The sequence shown here is derived from an EMBL/GenBank/DDBJ whole genome shotgun (WGS) entry which is preliminary data.</text>
</comment>
<sequence length="310" mass="34671">MLAVLSDRRSFDERWLFERKLDGVRTLALRSGDGVRLLSRGGLSREDTYPEVVDALAAQACEDFTVDGEIVAVKGGRMDFSLLQQRSGITDPRAARAAGVTVLYYVFDLLRLDGRDTTGLPLRVRKSLLRDAITFRTPLRFTPHRNTWSDRLLPDACASGWEGLIAKRGDSPYVRRRSPDWLKLKCEAGQEFVIGGYTRPSGSRVGFGALLIGYHQQGRLRYAGKVGTGFDTRTLRDLTGRLEELSADRSPFADPVPEPTARWVRPELVAQLGFTEWTRAGRLRHPRFLGLRDDKDPADVVRETPSEGGP</sequence>
<proteinExistence type="inferred from homology"/>
<evidence type="ECO:0000313" key="6">
    <source>
        <dbReference type="EMBL" id="MEH0564067.1"/>
    </source>
</evidence>
<dbReference type="InterPro" id="IPR014146">
    <property type="entry name" value="LigD_ligase_dom"/>
</dbReference>
<dbReference type="EC" id="6.5.1.1" evidence="2"/>
<dbReference type="SUPFAM" id="SSF56091">
    <property type="entry name" value="DNA ligase/mRNA capping enzyme, catalytic domain"/>
    <property type="match status" value="1"/>
</dbReference>
<evidence type="ECO:0000256" key="2">
    <source>
        <dbReference type="ARBA" id="ARBA00012727"/>
    </source>
</evidence>
<evidence type="ECO:0000256" key="3">
    <source>
        <dbReference type="ARBA" id="ARBA00022598"/>
    </source>
</evidence>
<evidence type="ECO:0000256" key="4">
    <source>
        <dbReference type="ARBA" id="ARBA00034003"/>
    </source>
</evidence>
<organism evidence="6 7">
    <name type="scientific">Streptomyces silvae</name>
    <dbReference type="NCBI Taxonomy" id="2803812"/>
    <lineage>
        <taxon>Bacteria</taxon>
        <taxon>Bacillati</taxon>
        <taxon>Actinomycetota</taxon>
        <taxon>Actinomycetes</taxon>
        <taxon>Kitasatosporales</taxon>
        <taxon>Streptomycetaceae</taxon>
        <taxon>Streptomyces</taxon>
    </lineage>
</organism>
<evidence type="ECO:0000313" key="7">
    <source>
        <dbReference type="Proteomes" id="UP001382181"/>
    </source>
</evidence>
<dbReference type="Proteomes" id="UP001382181">
    <property type="component" value="Unassembled WGS sequence"/>
</dbReference>
<dbReference type="InterPro" id="IPR012340">
    <property type="entry name" value="NA-bd_OB-fold"/>
</dbReference>
<evidence type="ECO:0000259" key="5">
    <source>
        <dbReference type="PROSITE" id="PS50160"/>
    </source>
</evidence>
<dbReference type="PANTHER" id="PTHR45674:SF4">
    <property type="entry name" value="DNA LIGASE 1"/>
    <property type="match status" value="1"/>
</dbReference>
<dbReference type="PANTHER" id="PTHR45674">
    <property type="entry name" value="DNA LIGASE 1/3 FAMILY MEMBER"/>
    <property type="match status" value="1"/>
</dbReference>
<dbReference type="Gene3D" id="3.30.470.30">
    <property type="entry name" value="DNA ligase/mRNA capping enzyme"/>
    <property type="match status" value="1"/>
</dbReference>
<dbReference type="CDD" id="cd07906">
    <property type="entry name" value="Adenylation_DNA_ligase_LigD_LigC"/>
    <property type="match status" value="1"/>
</dbReference>
<dbReference type="InterPro" id="IPR050191">
    <property type="entry name" value="ATP-dep_DNA_ligase"/>
</dbReference>
<protein>
    <recommendedName>
        <fullName evidence="2">DNA ligase (ATP)</fullName>
        <ecNumber evidence="2">6.5.1.1</ecNumber>
    </recommendedName>
</protein>
<dbReference type="Pfam" id="PF01068">
    <property type="entry name" value="DNA_ligase_A_M"/>
    <property type="match status" value="1"/>
</dbReference>
<dbReference type="NCBIfam" id="TIGR02779">
    <property type="entry name" value="NHEJ_ligase_lig"/>
    <property type="match status" value="1"/>
</dbReference>
<keyword evidence="3 6" id="KW-0436">Ligase</keyword>
<comment type="similarity">
    <text evidence="1">Belongs to the ATP-dependent DNA ligase family.</text>
</comment>
<dbReference type="PROSITE" id="PS50160">
    <property type="entry name" value="DNA_LIGASE_A3"/>
    <property type="match status" value="1"/>
</dbReference>
<dbReference type="InterPro" id="IPR012310">
    <property type="entry name" value="DNA_ligase_ATP-dep_cent"/>
</dbReference>
<feature type="domain" description="ATP-dependent DNA ligase family profile" evidence="5">
    <location>
        <begin position="95"/>
        <end position="219"/>
    </location>
</feature>
<accession>A0ABU8ACG1</accession>
<dbReference type="InterPro" id="IPR012309">
    <property type="entry name" value="DNA_ligase_ATP-dep_C"/>
</dbReference>
<evidence type="ECO:0000256" key="1">
    <source>
        <dbReference type="ARBA" id="ARBA00007572"/>
    </source>
</evidence>
<gene>
    <name evidence="6" type="primary">ligD</name>
    <name evidence="6" type="ORF">QBA37_33335</name>
</gene>
<dbReference type="Gene3D" id="2.40.50.140">
    <property type="entry name" value="Nucleic acid-binding proteins"/>
    <property type="match status" value="1"/>
</dbReference>
<dbReference type="Gene3D" id="3.30.1490.70">
    <property type="match status" value="1"/>
</dbReference>
<reference evidence="6 7" key="1">
    <citation type="submission" date="2023-04" db="EMBL/GenBank/DDBJ databases">
        <title>Genomic diversity of scab-causing Streptomyces spp. in the province of Quebec, Canada.</title>
        <authorList>
            <person name="Biessy A."/>
            <person name="Cadieux M."/>
            <person name="Ciotola M."/>
            <person name="Filion M."/>
        </authorList>
    </citation>
    <scope>NUCLEOTIDE SEQUENCE [LARGE SCALE GENOMIC DNA]</scope>
    <source>
        <strain evidence="6 7">B21-103</strain>
    </source>
</reference>
<comment type="catalytic activity">
    <reaction evidence="4">
        <text>ATP + (deoxyribonucleotide)n-3'-hydroxyl + 5'-phospho-(deoxyribonucleotide)m = (deoxyribonucleotide)n+m + AMP + diphosphate.</text>
        <dbReference type="EC" id="6.5.1.1"/>
    </reaction>
</comment>
<dbReference type="EMBL" id="JARUMK010000001">
    <property type="protein sequence ID" value="MEH0564067.1"/>
    <property type="molecule type" value="Genomic_DNA"/>
</dbReference>
<dbReference type="SUPFAM" id="SSF50249">
    <property type="entry name" value="Nucleic acid-binding proteins"/>
    <property type="match status" value="1"/>
</dbReference>